<dbReference type="Proteomes" id="UP000072389">
    <property type="component" value="Chromosome"/>
</dbReference>
<proteinExistence type="predicted"/>
<sequence>MANLKVDLTDHFDAVCLAKNDLDWTLYALHEIKEKVKALKEEAAKHGMHEAYFHSLEQFTGILEYTMTLRSDYWEDEEMRIQKQLDGNGE</sequence>
<reference evidence="1 2" key="1">
    <citation type="journal article" date="2014" name="Antimicrob. Agents Chemother.">
        <title>Triclosan can select for an AdeIJK-overexpressing mutant of Acinetobacter baumannii ATCC 17978 that displays reduced susceptibility to multiple antibiotics.</title>
        <authorList>
            <person name="Fernando D.M."/>
            <person name="Xu W."/>
            <person name="Loewen P.C."/>
            <person name="Zhanel G.G."/>
            <person name="Kumar A."/>
        </authorList>
    </citation>
    <scope>NUCLEOTIDE SEQUENCE [LARGE SCALE GENOMIC DNA]</scope>
    <source>
        <strain evidence="1 2">ATCC 17978</strain>
    </source>
</reference>
<name>A0A7U4XAQ0_ACIBA</name>
<dbReference type="RefSeq" id="WP_001284990.1">
    <property type="nucleotide sequence ID" value="NZ_CAUZGM010000002.1"/>
</dbReference>
<accession>A0A7U4XAQ0</accession>
<gene>
    <name evidence="1" type="ORF">AUO97_15500</name>
</gene>
<evidence type="ECO:0000313" key="1">
    <source>
        <dbReference type="EMBL" id="APP32159.1"/>
    </source>
</evidence>
<dbReference type="AlphaFoldDB" id="A0A7U4XAQ0"/>
<dbReference type="EMBL" id="CP018664">
    <property type="protein sequence ID" value="APP32159.1"/>
    <property type="molecule type" value="Genomic_DNA"/>
</dbReference>
<organism evidence="1 2">
    <name type="scientific">Acinetobacter baumannii</name>
    <dbReference type="NCBI Taxonomy" id="470"/>
    <lineage>
        <taxon>Bacteria</taxon>
        <taxon>Pseudomonadati</taxon>
        <taxon>Pseudomonadota</taxon>
        <taxon>Gammaproteobacteria</taxon>
        <taxon>Moraxellales</taxon>
        <taxon>Moraxellaceae</taxon>
        <taxon>Acinetobacter</taxon>
        <taxon>Acinetobacter calcoaceticus/baumannii complex</taxon>
    </lineage>
</organism>
<protein>
    <submittedName>
        <fullName evidence="1">Uncharacterized protein</fullName>
    </submittedName>
</protein>
<evidence type="ECO:0000313" key="2">
    <source>
        <dbReference type="Proteomes" id="UP000072389"/>
    </source>
</evidence>